<keyword evidence="2" id="KW-1185">Reference proteome</keyword>
<proteinExistence type="predicted"/>
<gene>
    <name evidence="1" type="ORF">TNIN_88161</name>
</gene>
<evidence type="ECO:0000313" key="2">
    <source>
        <dbReference type="Proteomes" id="UP000886998"/>
    </source>
</evidence>
<accession>A0A8X7BR36</accession>
<comment type="caution">
    <text evidence="1">The sequence shown here is derived from an EMBL/GenBank/DDBJ whole genome shotgun (WGS) entry which is preliminary data.</text>
</comment>
<dbReference type="AlphaFoldDB" id="A0A8X7BR36"/>
<sequence length="82" mass="9244">MLGRLRSRSVHALFKEDVHHNQAHWQQISQIKVIPFLALNSQRALLSKLGKKVPLSPQTFAKNPCTPIQPQQLPGSTLQLIN</sequence>
<reference evidence="1" key="1">
    <citation type="submission" date="2020-08" db="EMBL/GenBank/DDBJ databases">
        <title>Multicomponent nature underlies the extraordinary mechanical properties of spider dragline silk.</title>
        <authorList>
            <person name="Kono N."/>
            <person name="Nakamura H."/>
            <person name="Mori M."/>
            <person name="Yoshida Y."/>
            <person name="Ohtoshi R."/>
            <person name="Malay A.D."/>
            <person name="Moran D.A.P."/>
            <person name="Tomita M."/>
            <person name="Numata K."/>
            <person name="Arakawa K."/>
        </authorList>
    </citation>
    <scope>NUCLEOTIDE SEQUENCE</scope>
</reference>
<organism evidence="1 2">
    <name type="scientific">Trichonephila inaurata madagascariensis</name>
    <dbReference type="NCBI Taxonomy" id="2747483"/>
    <lineage>
        <taxon>Eukaryota</taxon>
        <taxon>Metazoa</taxon>
        <taxon>Ecdysozoa</taxon>
        <taxon>Arthropoda</taxon>
        <taxon>Chelicerata</taxon>
        <taxon>Arachnida</taxon>
        <taxon>Araneae</taxon>
        <taxon>Araneomorphae</taxon>
        <taxon>Entelegynae</taxon>
        <taxon>Araneoidea</taxon>
        <taxon>Nephilidae</taxon>
        <taxon>Trichonephila</taxon>
        <taxon>Trichonephila inaurata</taxon>
    </lineage>
</organism>
<evidence type="ECO:0000313" key="1">
    <source>
        <dbReference type="EMBL" id="GFY40650.1"/>
    </source>
</evidence>
<name>A0A8X7BR36_9ARAC</name>
<dbReference type="Proteomes" id="UP000886998">
    <property type="component" value="Unassembled WGS sequence"/>
</dbReference>
<dbReference type="EMBL" id="BMAV01002026">
    <property type="protein sequence ID" value="GFY40650.1"/>
    <property type="molecule type" value="Genomic_DNA"/>
</dbReference>
<protein>
    <submittedName>
        <fullName evidence="1">Uncharacterized protein</fullName>
    </submittedName>
</protein>